<evidence type="ECO:0000259" key="10">
    <source>
        <dbReference type="PROSITE" id="PS00486"/>
    </source>
</evidence>
<dbReference type="InterPro" id="IPR007861">
    <property type="entry name" value="DNA_mismatch_repair_MutS_clamp"/>
</dbReference>
<dbReference type="NCBIfam" id="TIGR01070">
    <property type="entry name" value="mutS1"/>
    <property type="match status" value="1"/>
</dbReference>
<evidence type="ECO:0000256" key="4">
    <source>
        <dbReference type="ARBA" id="ARBA00022840"/>
    </source>
</evidence>
<accession>A0ABR8YQ35</accession>
<dbReference type="PANTHER" id="PTHR11361">
    <property type="entry name" value="DNA MISMATCH REPAIR PROTEIN MUTS FAMILY MEMBER"/>
    <property type="match status" value="1"/>
</dbReference>
<evidence type="ECO:0000256" key="7">
    <source>
        <dbReference type="HAMAP-Rule" id="MF_00096"/>
    </source>
</evidence>
<dbReference type="Pfam" id="PF01624">
    <property type="entry name" value="MutS_I"/>
    <property type="match status" value="1"/>
</dbReference>
<dbReference type="PROSITE" id="PS00486">
    <property type="entry name" value="DNA_MISMATCH_REPAIR_2"/>
    <property type="match status" value="1"/>
</dbReference>
<sequence length="897" mass="102392">MSLTPMMRQYLEIKDKCKDSILFFRLGDFYEMFFEDAKLVSKELELTLTGRDCGLEDRAPMCGVPFHAAETYISRLVSKGYKVAICEQVEDPALAKGIVKRDIIKIVTPGTYTESSFLEENKNNFLMSIYISENMASVCFCDISTGEFYCSDFNYDINIIVDEISKFNPKELVVPNIVSEEILKEIRERFEVSISKFEDEFFSLEEMRLQSQFRNYDEIQFSESLIRGCNGLLNYIVETQKATLSNIDTIEIYNIFDYLVIDGNSRRNLEITESLRDKTKRGSLLSVLDKTSTAMGGRRLRKWIEQPLVEKKEIEKRQDAIEELIKNISHQEDLDEALNNIYDIERLVGKISSKSINAKELLALKNSIEKIPRIKEILSNFSEGLLLDIEKNLDDLKDIYELLHCSISESPALSVKEGNIIKEGYNKEIDELRNSKRCGKQWIANLESDEKKITGIKSLKIGYNKVFGYFIEVTKSNLSLVPENRYIRKQTLSNAERFITPELKEMEDKILGAEDKLISLEYEVFVAIREEVEKHVDRMKTSAKLISELDALSSLCKVARNNNYVKPDINTKGILKIEDGRHPVVEKMLPINSFVGNDTLLDCKDNQMLLITGPNMAGKSTYMRQVALITLMAQIGSFVPAKSADISICDKIFTRIGASDDLAGGKSTFMVEMWEVSNILKNATNKSLILLDEVGRGTSTYDGLSIAWSVIEYICHNSNIKCKTLFATHYHELTRLENKIKGVKNYSIAVKKVDNNIIFLRKIIPGGADESYGIEVAKLAGIPNKVIDRAREILSHLENNNNNKDITTIYTEDNIETPKKVEEQKYDSDISEAALDKLEKKEVKETKVEIKEEKQLSFEDIQSMNLMKEIKDIDILSMTPMEGFNKLYELVNKAKLL</sequence>
<dbReference type="SUPFAM" id="SSF48334">
    <property type="entry name" value="DNA repair protein MutS, domain III"/>
    <property type="match status" value="1"/>
</dbReference>
<evidence type="ECO:0000256" key="9">
    <source>
        <dbReference type="RuleBase" id="RU003756"/>
    </source>
</evidence>
<dbReference type="PANTHER" id="PTHR11361:SF34">
    <property type="entry name" value="DNA MISMATCH REPAIR PROTEIN MSH1, MITOCHONDRIAL"/>
    <property type="match status" value="1"/>
</dbReference>
<dbReference type="SUPFAM" id="SSF52540">
    <property type="entry name" value="P-loop containing nucleoside triphosphate hydrolases"/>
    <property type="match status" value="1"/>
</dbReference>
<keyword evidence="4 7" id="KW-0067">ATP-binding</keyword>
<keyword evidence="6 7" id="KW-0234">DNA repair</keyword>
<reference evidence="11 12" key="1">
    <citation type="submission" date="2020-08" db="EMBL/GenBank/DDBJ databases">
        <title>A Genomic Blueprint of the Chicken Gut Microbiome.</title>
        <authorList>
            <person name="Gilroy R."/>
            <person name="Ravi A."/>
            <person name="Getino M."/>
            <person name="Pursley I."/>
            <person name="Horton D.L."/>
            <person name="Alikhan N.-F."/>
            <person name="Baker D."/>
            <person name="Gharbi K."/>
            <person name="Hall N."/>
            <person name="Watson M."/>
            <person name="Adriaenssens E.M."/>
            <person name="Foster-Nyarko E."/>
            <person name="Jarju S."/>
            <person name="Secka A."/>
            <person name="Antonio M."/>
            <person name="Oren A."/>
            <person name="Chaudhuri R."/>
            <person name="La Ragione R.M."/>
            <person name="Hildebrand F."/>
            <person name="Pallen M.J."/>
        </authorList>
    </citation>
    <scope>NUCLEOTIDE SEQUENCE [LARGE SCALE GENOMIC DNA]</scope>
    <source>
        <strain evidence="11 12">N37</strain>
    </source>
</reference>
<keyword evidence="2 7" id="KW-0547">Nucleotide-binding</keyword>
<dbReference type="SMART" id="SM00534">
    <property type="entry name" value="MUTSac"/>
    <property type="match status" value="1"/>
</dbReference>
<dbReference type="Pfam" id="PF05192">
    <property type="entry name" value="MutS_III"/>
    <property type="match status" value="1"/>
</dbReference>
<keyword evidence="3 7" id="KW-0227">DNA damage</keyword>
<dbReference type="InterPro" id="IPR007860">
    <property type="entry name" value="DNA_mmatch_repair_MutS_con_dom"/>
</dbReference>
<evidence type="ECO:0000256" key="8">
    <source>
        <dbReference type="NCBIfam" id="TIGR01070"/>
    </source>
</evidence>
<evidence type="ECO:0000256" key="1">
    <source>
        <dbReference type="ARBA" id="ARBA00006271"/>
    </source>
</evidence>
<gene>
    <name evidence="7 11" type="primary">mutS</name>
    <name evidence="11" type="ORF">H9637_04735</name>
</gene>
<dbReference type="Gene3D" id="3.30.420.110">
    <property type="entry name" value="MutS, connector domain"/>
    <property type="match status" value="1"/>
</dbReference>
<dbReference type="InterPro" id="IPR017261">
    <property type="entry name" value="DNA_mismatch_repair_MutS/MSH"/>
</dbReference>
<dbReference type="InterPro" id="IPR045076">
    <property type="entry name" value="MutS"/>
</dbReference>
<dbReference type="CDD" id="cd03284">
    <property type="entry name" value="ABC_MutS1"/>
    <property type="match status" value="1"/>
</dbReference>
<dbReference type="InterPro" id="IPR027417">
    <property type="entry name" value="P-loop_NTPase"/>
</dbReference>
<comment type="caution">
    <text evidence="11">The sequence shown here is derived from an EMBL/GenBank/DDBJ whole genome shotgun (WGS) entry which is preliminary data.</text>
</comment>
<dbReference type="SUPFAM" id="SSF55271">
    <property type="entry name" value="DNA repair protein MutS, domain I"/>
    <property type="match status" value="1"/>
</dbReference>
<keyword evidence="5 7" id="KW-0238">DNA-binding</keyword>
<evidence type="ECO:0000256" key="5">
    <source>
        <dbReference type="ARBA" id="ARBA00023125"/>
    </source>
</evidence>
<dbReference type="InterPro" id="IPR036187">
    <property type="entry name" value="DNA_mismatch_repair_MutS_sf"/>
</dbReference>
<dbReference type="EMBL" id="JACSQB010000037">
    <property type="protein sequence ID" value="MBD8046353.1"/>
    <property type="molecule type" value="Genomic_DNA"/>
</dbReference>
<feature type="binding site" evidence="7">
    <location>
        <begin position="613"/>
        <end position="620"/>
    </location>
    <ligand>
        <name>ATP</name>
        <dbReference type="ChEBI" id="CHEBI:30616"/>
    </ligand>
</feature>
<name>A0ABR8YQ35_9CLOT</name>
<dbReference type="Gene3D" id="3.40.50.300">
    <property type="entry name" value="P-loop containing nucleotide triphosphate hydrolases"/>
    <property type="match status" value="1"/>
</dbReference>
<organism evidence="11 12">
    <name type="scientific">Clostridium faecium</name>
    <dbReference type="NCBI Taxonomy" id="2762223"/>
    <lineage>
        <taxon>Bacteria</taxon>
        <taxon>Bacillati</taxon>
        <taxon>Bacillota</taxon>
        <taxon>Clostridia</taxon>
        <taxon>Eubacteriales</taxon>
        <taxon>Clostridiaceae</taxon>
        <taxon>Clostridium</taxon>
    </lineage>
</organism>
<dbReference type="InterPro" id="IPR007695">
    <property type="entry name" value="DNA_mismatch_repair_MutS-lik_N"/>
</dbReference>
<dbReference type="Pfam" id="PF00488">
    <property type="entry name" value="MutS_V"/>
    <property type="match status" value="1"/>
</dbReference>
<dbReference type="Pfam" id="PF05190">
    <property type="entry name" value="MutS_IV"/>
    <property type="match status" value="1"/>
</dbReference>
<dbReference type="InterPro" id="IPR036678">
    <property type="entry name" value="MutS_con_dom_sf"/>
</dbReference>
<dbReference type="RefSeq" id="WP_191739326.1">
    <property type="nucleotide sequence ID" value="NZ_JACSQB010000037.1"/>
</dbReference>
<dbReference type="Gene3D" id="1.10.1420.10">
    <property type="match status" value="2"/>
</dbReference>
<protein>
    <recommendedName>
        <fullName evidence="7 8">DNA mismatch repair protein MutS</fullName>
    </recommendedName>
</protein>
<dbReference type="InterPro" id="IPR005748">
    <property type="entry name" value="DNA_mismatch_repair_MutS"/>
</dbReference>
<dbReference type="InterPro" id="IPR016151">
    <property type="entry name" value="DNA_mismatch_repair_MutS_N"/>
</dbReference>
<evidence type="ECO:0000256" key="6">
    <source>
        <dbReference type="ARBA" id="ARBA00023204"/>
    </source>
</evidence>
<dbReference type="Gene3D" id="3.40.1170.10">
    <property type="entry name" value="DNA repair protein MutS, domain I"/>
    <property type="match status" value="1"/>
</dbReference>
<dbReference type="PIRSF" id="PIRSF037677">
    <property type="entry name" value="DNA_mis_repair_Msh6"/>
    <property type="match status" value="1"/>
</dbReference>
<comment type="function">
    <text evidence="7">This protein is involved in the repair of mismatches in DNA. It is possible that it carries out the mismatch recognition step. This protein has a weak ATPase activity.</text>
</comment>
<dbReference type="InterPro" id="IPR000432">
    <property type="entry name" value="DNA_mismatch_repair_MutS_C"/>
</dbReference>
<proteinExistence type="inferred from homology"/>
<comment type="similarity">
    <text evidence="1 7 9">Belongs to the DNA mismatch repair MutS family.</text>
</comment>
<dbReference type="SMART" id="SM00533">
    <property type="entry name" value="MUTSd"/>
    <property type="match status" value="1"/>
</dbReference>
<dbReference type="SUPFAM" id="SSF53150">
    <property type="entry name" value="DNA repair protein MutS, domain II"/>
    <property type="match status" value="1"/>
</dbReference>
<feature type="domain" description="DNA mismatch repair proteins mutS family" evidence="10">
    <location>
        <begin position="687"/>
        <end position="703"/>
    </location>
</feature>
<evidence type="ECO:0000313" key="12">
    <source>
        <dbReference type="Proteomes" id="UP000627166"/>
    </source>
</evidence>
<evidence type="ECO:0000313" key="11">
    <source>
        <dbReference type="EMBL" id="MBD8046353.1"/>
    </source>
</evidence>
<dbReference type="Proteomes" id="UP000627166">
    <property type="component" value="Unassembled WGS sequence"/>
</dbReference>
<evidence type="ECO:0000256" key="2">
    <source>
        <dbReference type="ARBA" id="ARBA00022741"/>
    </source>
</evidence>
<dbReference type="NCBIfam" id="NF003810">
    <property type="entry name" value="PRK05399.1"/>
    <property type="match status" value="1"/>
</dbReference>
<evidence type="ECO:0000256" key="3">
    <source>
        <dbReference type="ARBA" id="ARBA00022763"/>
    </source>
</evidence>
<dbReference type="HAMAP" id="MF_00096">
    <property type="entry name" value="MutS"/>
    <property type="match status" value="1"/>
</dbReference>
<dbReference type="InterPro" id="IPR007696">
    <property type="entry name" value="DNA_mismatch_repair_MutS_core"/>
</dbReference>
<keyword evidence="12" id="KW-1185">Reference proteome</keyword>
<dbReference type="Pfam" id="PF05188">
    <property type="entry name" value="MutS_II"/>
    <property type="match status" value="1"/>
</dbReference>